<dbReference type="Proteomes" id="UP000093757">
    <property type="component" value="Unassembled WGS sequence"/>
</dbReference>
<evidence type="ECO:0000313" key="2">
    <source>
        <dbReference type="EMBL" id="OBS03119.1"/>
    </source>
</evidence>
<protein>
    <submittedName>
        <fullName evidence="1">Uncharacterized protein</fullName>
    </submittedName>
</protein>
<dbReference type="EMBL" id="MAEM01000104">
    <property type="protein sequence ID" value="OBS03119.1"/>
    <property type="molecule type" value="Genomic_DNA"/>
</dbReference>
<gene>
    <name evidence="2" type="ORF">A9W98_11230</name>
    <name evidence="1" type="ORF">A9W98_19400</name>
</gene>
<evidence type="ECO:0000313" key="3">
    <source>
        <dbReference type="Proteomes" id="UP000093757"/>
    </source>
</evidence>
<organism evidence="1 3">
    <name type="scientific">Mycobacterium gordonae</name>
    <dbReference type="NCBI Taxonomy" id="1778"/>
    <lineage>
        <taxon>Bacteria</taxon>
        <taxon>Bacillati</taxon>
        <taxon>Actinomycetota</taxon>
        <taxon>Actinomycetes</taxon>
        <taxon>Mycobacteriales</taxon>
        <taxon>Mycobacteriaceae</taxon>
        <taxon>Mycobacterium</taxon>
    </lineage>
</organism>
<accession>A0A1A6BHA1</accession>
<reference evidence="1 3" key="1">
    <citation type="submission" date="2016-06" db="EMBL/GenBank/DDBJ databases">
        <authorList>
            <person name="Kjaerup R.B."/>
            <person name="Dalgaard T.S."/>
            <person name="Juul-Madsen H.R."/>
        </authorList>
    </citation>
    <scope>NUCLEOTIDE SEQUENCE [LARGE SCALE GENOMIC DNA]</scope>
    <source>
        <strain evidence="1 3">1245752.6</strain>
    </source>
</reference>
<sequence length="60" mass="5965">MAEVTADLLGAPTLKKQLGDRVTELVVGVDPTAVVTCSSRGGSPVGIEGLISAAGWCVAP</sequence>
<evidence type="ECO:0000313" key="1">
    <source>
        <dbReference type="EMBL" id="OBS01594.1"/>
    </source>
</evidence>
<comment type="caution">
    <text evidence="1">The sequence shown here is derived from an EMBL/GenBank/DDBJ whole genome shotgun (WGS) entry which is preliminary data.</text>
</comment>
<name>A0A1A6BHA1_MYCGO</name>
<dbReference type="AlphaFoldDB" id="A0A1A6BHA1"/>
<proteinExistence type="predicted"/>
<dbReference type="EMBL" id="MAEM01000262">
    <property type="protein sequence ID" value="OBS01594.1"/>
    <property type="molecule type" value="Genomic_DNA"/>
</dbReference>